<proteinExistence type="predicted"/>
<evidence type="ECO:0000256" key="3">
    <source>
        <dbReference type="ARBA" id="ARBA00022825"/>
    </source>
</evidence>
<organism evidence="8 9">
    <name type="scientific">Isoalcanivorax pacificus W11-5</name>
    <dbReference type="NCBI Taxonomy" id="391936"/>
    <lineage>
        <taxon>Bacteria</taxon>
        <taxon>Pseudomonadati</taxon>
        <taxon>Pseudomonadota</taxon>
        <taxon>Gammaproteobacteria</taxon>
        <taxon>Oceanospirillales</taxon>
        <taxon>Alcanivoracaceae</taxon>
        <taxon>Isoalcanivorax</taxon>
    </lineage>
</organism>
<dbReference type="HOGENOM" id="CLU_590049_0_0_6"/>
<dbReference type="PRINTS" id="PR00722">
    <property type="entry name" value="CHYMOTRYPSIN"/>
</dbReference>
<gene>
    <name evidence="8" type="ORF">S7S_05735</name>
</gene>
<keyword evidence="9" id="KW-1185">Reference proteome</keyword>
<feature type="domain" description="Peptidase S1" evidence="7">
    <location>
        <begin position="31"/>
        <end position="283"/>
    </location>
</feature>
<evidence type="ECO:0000313" key="8">
    <source>
        <dbReference type="EMBL" id="AJD47565.1"/>
    </source>
</evidence>
<dbReference type="STRING" id="391936.S7S_05735"/>
<feature type="signal peptide" evidence="6">
    <location>
        <begin position="1"/>
        <end position="22"/>
    </location>
</feature>
<dbReference type="FunFam" id="2.40.10.10:FF:000036">
    <property type="entry name" value="Trypsin beta"/>
    <property type="match status" value="1"/>
</dbReference>
<keyword evidence="2 5" id="KW-0378">Hydrolase</keyword>
<dbReference type="EMBL" id="CP004387">
    <property type="protein sequence ID" value="AJD47565.1"/>
    <property type="molecule type" value="Genomic_DNA"/>
</dbReference>
<dbReference type="RefSeq" id="WP_008737872.1">
    <property type="nucleotide sequence ID" value="NZ_CP004387.1"/>
</dbReference>
<evidence type="ECO:0000256" key="2">
    <source>
        <dbReference type="ARBA" id="ARBA00022801"/>
    </source>
</evidence>
<dbReference type="PANTHER" id="PTHR24252:SF7">
    <property type="entry name" value="HYALIN"/>
    <property type="match status" value="1"/>
</dbReference>
<keyword evidence="4" id="KW-1015">Disulfide bond</keyword>
<dbReference type="Pfam" id="PF00089">
    <property type="entry name" value="Trypsin"/>
    <property type="match status" value="1"/>
</dbReference>
<dbReference type="AlphaFoldDB" id="A0A0B4XLJ8"/>
<evidence type="ECO:0000313" key="9">
    <source>
        <dbReference type="Proteomes" id="UP000006764"/>
    </source>
</evidence>
<dbReference type="InterPro" id="IPR001314">
    <property type="entry name" value="Peptidase_S1A"/>
</dbReference>
<dbReference type="InterPro" id="IPR033116">
    <property type="entry name" value="TRYPSIN_SER"/>
</dbReference>
<dbReference type="Proteomes" id="UP000006764">
    <property type="component" value="Chromosome"/>
</dbReference>
<dbReference type="SUPFAM" id="SSF50494">
    <property type="entry name" value="Trypsin-like serine proteases"/>
    <property type="match status" value="1"/>
</dbReference>
<dbReference type="PROSITE" id="PS00135">
    <property type="entry name" value="TRYPSIN_SER"/>
    <property type="match status" value="1"/>
</dbReference>
<evidence type="ECO:0000256" key="4">
    <source>
        <dbReference type="ARBA" id="ARBA00023157"/>
    </source>
</evidence>
<dbReference type="KEGG" id="apac:S7S_05735"/>
<dbReference type="PROSITE" id="PS50240">
    <property type="entry name" value="TRYPSIN_DOM"/>
    <property type="match status" value="1"/>
</dbReference>
<name>A0A0B4XLJ8_9GAMM</name>
<evidence type="ECO:0000256" key="5">
    <source>
        <dbReference type="RuleBase" id="RU363034"/>
    </source>
</evidence>
<dbReference type="InterPro" id="IPR001254">
    <property type="entry name" value="Trypsin_dom"/>
</dbReference>
<evidence type="ECO:0000259" key="7">
    <source>
        <dbReference type="PROSITE" id="PS50240"/>
    </source>
</evidence>
<dbReference type="GO" id="GO:0006508">
    <property type="term" value="P:proteolysis"/>
    <property type="evidence" value="ECO:0007669"/>
    <property type="project" value="UniProtKB-KW"/>
</dbReference>
<dbReference type="CDD" id="cd00190">
    <property type="entry name" value="Tryp_SPc"/>
    <property type="match status" value="1"/>
</dbReference>
<keyword evidence="6" id="KW-0732">Signal</keyword>
<feature type="chain" id="PRO_5002097286" evidence="6">
    <location>
        <begin position="23"/>
        <end position="463"/>
    </location>
</feature>
<sequence length="463" mass="49290">MIRLLLPALGSAALLMAAPLAAQNYAVQPRIYGGDDAANGDWPWMTLVSAVDPNDSSRSQRCGGVLISPYFVITAAHCMYNENFQRSQTVLLNMDDVDVPFSSLFYTTRSTGTNIEVNPDYVTDDDNYEHDIVLMRVEDPVTVSRYPSLGSLAEISRLNSLSASQRNEIVTALGWGETDSGTLANALQQVTLDYIPRNTCNSQWGSQPITGNMICAAETSEPPPSGQDTCRGDSGGPLFTGTTRNPEVIGLTSFGTTTCGGAVPPAVYTNVAAYLTWLEQRTFAFDEPIVDVAATLPTSVRSGIGTTTKLTMTVRNASVFNEAQDIQFTVTVPAGTVIDNLLLDGSPASCTGVSTLTCDVADTLLAGASHSVTMDITHTGDSDINRTLTFNVTHNRFDYRSLNNTDVEVPLTFSDAPVGGGGSSSGGALFYTLPWLALGALLRRRKWSVSQPTSSSASSSGAR</sequence>
<keyword evidence="3 5" id="KW-0720">Serine protease</keyword>
<dbReference type="GO" id="GO:0004252">
    <property type="term" value="F:serine-type endopeptidase activity"/>
    <property type="evidence" value="ECO:0007669"/>
    <property type="project" value="InterPro"/>
</dbReference>
<dbReference type="InterPro" id="IPR009003">
    <property type="entry name" value="Peptidase_S1_PA"/>
</dbReference>
<keyword evidence="1 5" id="KW-0645">Protease</keyword>
<dbReference type="InterPro" id="IPR018114">
    <property type="entry name" value="TRYPSIN_HIS"/>
</dbReference>
<protein>
    <submittedName>
        <fullName evidence="8">Serine endopeptidase/trypsin-like serine proteinase family protein</fullName>
    </submittedName>
</protein>
<evidence type="ECO:0000256" key="6">
    <source>
        <dbReference type="SAM" id="SignalP"/>
    </source>
</evidence>
<dbReference type="OrthoDB" id="9813836at2"/>
<dbReference type="Gene3D" id="2.40.10.10">
    <property type="entry name" value="Trypsin-like serine proteases"/>
    <property type="match status" value="1"/>
</dbReference>
<accession>A0A0B4XLJ8</accession>
<dbReference type="SMART" id="SM00020">
    <property type="entry name" value="Tryp_SPc"/>
    <property type="match status" value="1"/>
</dbReference>
<evidence type="ECO:0000256" key="1">
    <source>
        <dbReference type="ARBA" id="ARBA00022670"/>
    </source>
</evidence>
<reference evidence="8 9" key="1">
    <citation type="journal article" date="2012" name="J. Bacteriol.">
        <title>Genome sequence of an alkane-degrading bacterium, Alcanivorax pacificus type strain W11-5, isolated from deep sea sediment.</title>
        <authorList>
            <person name="Lai Q."/>
            <person name="Shao Z."/>
        </authorList>
    </citation>
    <scope>NUCLEOTIDE SEQUENCE [LARGE SCALE GENOMIC DNA]</scope>
    <source>
        <strain evidence="8 9">W11-5</strain>
    </source>
</reference>
<dbReference type="PROSITE" id="PS00134">
    <property type="entry name" value="TRYPSIN_HIS"/>
    <property type="match status" value="1"/>
</dbReference>
<dbReference type="InterPro" id="IPR043504">
    <property type="entry name" value="Peptidase_S1_PA_chymotrypsin"/>
</dbReference>
<dbReference type="PANTHER" id="PTHR24252">
    <property type="entry name" value="ACROSIN-RELATED"/>
    <property type="match status" value="1"/>
</dbReference>